<keyword evidence="3" id="KW-1003">Cell membrane</keyword>
<evidence type="ECO:0000256" key="4">
    <source>
        <dbReference type="ARBA" id="ARBA00022692"/>
    </source>
</evidence>
<organism evidence="8 9">
    <name type="scientific">Prosthecobacter dejongeii</name>
    <dbReference type="NCBI Taxonomy" id="48465"/>
    <lineage>
        <taxon>Bacteria</taxon>
        <taxon>Pseudomonadati</taxon>
        <taxon>Verrucomicrobiota</taxon>
        <taxon>Verrucomicrobiia</taxon>
        <taxon>Verrucomicrobiales</taxon>
        <taxon>Verrucomicrobiaceae</taxon>
        <taxon>Prosthecobacter</taxon>
    </lineage>
</organism>
<evidence type="ECO:0000256" key="3">
    <source>
        <dbReference type="ARBA" id="ARBA00022475"/>
    </source>
</evidence>
<evidence type="ECO:0000256" key="7">
    <source>
        <dbReference type="SAM" id="Phobius"/>
    </source>
</evidence>
<proteinExistence type="inferred from homology"/>
<keyword evidence="5 7" id="KW-1133">Transmembrane helix</keyword>
<protein>
    <submittedName>
        <fullName evidence="8">Putative oxidoreductase</fullName>
    </submittedName>
</protein>
<name>A0A7W7YGW7_9BACT</name>
<evidence type="ECO:0000313" key="8">
    <source>
        <dbReference type="EMBL" id="MBB5035971.1"/>
    </source>
</evidence>
<dbReference type="RefSeq" id="WP_246430906.1">
    <property type="nucleotide sequence ID" value="NZ_JACHIF010000001.1"/>
</dbReference>
<feature type="transmembrane region" description="Helical" evidence="7">
    <location>
        <begin position="112"/>
        <end position="133"/>
    </location>
</feature>
<dbReference type="Pfam" id="PF07681">
    <property type="entry name" value="DoxX"/>
    <property type="match status" value="1"/>
</dbReference>
<dbReference type="PANTHER" id="PTHR33452:SF1">
    <property type="entry name" value="INNER MEMBRANE PROTEIN YPHA-RELATED"/>
    <property type="match status" value="1"/>
</dbReference>
<comment type="caution">
    <text evidence="8">The sequence shown here is derived from an EMBL/GenBank/DDBJ whole genome shotgun (WGS) entry which is preliminary data.</text>
</comment>
<dbReference type="AlphaFoldDB" id="A0A7W7YGW7"/>
<comment type="subcellular location">
    <subcellularLocation>
        <location evidence="1">Cell membrane</location>
        <topology evidence="1">Multi-pass membrane protein</topology>
    </subcellularLocation>
</comment>
<feature type="transmembrane region" description="Helical" evidence="7">
    <location>
        <begin position="55"/>
        <end position="76"/>
    </location>
</feature>
<comment type="similarity">
    <text evidence="2">Belongs to the DoxX family.</text>
</comment>
<keyword evidence="9" id="KW-1185">Reference proteome</keyword>
<evidence type="ECO:0000313" key="9">
    <source>
        <dbReference type="Proteomes" id="UP000534294"/>
    </source>
</evidence>
<keyword evidence="4 7" id="KW-0812">Transmembrane</keyword>
<dbReference type="EMBL" id="JACHIF010000001">
    <property type="protein sequence ID" value="MBB5035971.1"/>
    <property type="molecule type" value="Genomic_DNA"/>
</dbReference>
<dbReference type="InterPro" id="IPR032808">
    <property type="entry name" value="DoxX"/>
</dbReference>
<dbReference type="PANTHER" id="PTHR33452">
    <property type="entry name" value="OXIDOREDUCTASE CATD-RELATED"/>
    <property type="match status" value="1"/>
</dbReference>
<evidence type="ECO:0000256" key="2">
    <source>
        <dbReference type="ARBA" id="ARBA00006679"/>
    </source>
</evidence>
<evidence type="ECO:0000256" key="5">
    <source>
        <dbReference type="ARBA" id="ARBA00022989"/>
    </source>
</evidence>
<evidence type="ECO:0000256" key="6">
    <source>
        <dbReference type="ARBA" id="ARBA00023136"/>
    </source>
</evidence>
<gene>
    <name evidence="8" type="ORF">HNQ64_000205</name>
</gene>
<dbReference type="Proteomes" id="UP000534294">
    <property type="component" value="Unassembled WGS sequence"/>
</dbReference>
<feature type="transmembrane region" description="Helical" evidence="7">
    <location>
        <begin position="83"/>
        <end position="100"/>
    </location>
</feature>
<reference evidence="8 9" key="1">
    <citation type="submission" date="2020-08" db="EMBL/GenBank/DDBJ databases">
        <title>Genomic Encyclopedia of Type Strains, Phase IV (KMG-IV): sequencing the most valuable type-strain genomes for metagenomic binning, comparative biology and taxonomic classification.</title>
        <authorList>
            <person name="Goeker M."/>
        </authorList>
    </citation>
    <scope>NUCLEOTIDE SEQUENCE [LARGE SCALE GENOMIC DNA]</scope>
    <source>
        <strain evidence="8 9">DSM 12251</strain>
    </source>
</reference>
<dbReference type="GO" id="GO:0005886">
    <property type="term" value="C:plasma membrane"/>
    <property type="evidence" value="ECO:0007669"/>
    <property type="project" value="UniProtKB-SubCell"/>
</dbReference>
<keyword evidence="6 7" id="KW-0472">Membrane</keyword>
<dbReference type="InterPro" id="IPR051907">
    <property type="entry name" value="DoxX-like_oxidoreductase"/>
</dbReference>
<accession>A0A7W7YGW7</accession>
<feature type="transmembrane region" description="Helical" evidence="7">
    <location>
        <begin position="16"/>
        <end position="35"/>
    </location>
</feature>
<sequence>MMNLLRLSFLPQSADLGLLILRVSLGFSMLLLHGWDKFQNFSVKAPNFIRLFDVVPSHISLGMAVFAEVVCSVLIILGFFTRFAALNLAITMAVAFFIQHKGQFTGPASGELAFVYLVGFATLVFAGSGKYAADGK</sequence>
<evidence type="ECO:0000256" key="1">
    <source>
        <dbReference type="ARBA" id="ARBA00004651"/>
    </source>
</evidence>